<dbReference type="GO" id="GO:0003918">
    <property type="term" value="F:DNA topoisomerase type II (double strand cut, ATP-hydrolyzing) activity"/>
    <property type="evidence" value="ECO:0007669"/>
    <property type="project" value="UniProtKB-EC"/>
</dbReference>
<dbReference type="EC" id="5.6.2.2" evidence="7"/>
<dbReference type="NCBIfam" id="NF004044">
    <property type="entry name" value="PRK05561.1"/>
    <property type="match status" value="1"/>
</dbReference>
<dbReference type="SMART" id="SM00434">
    <property type="entry name" value="TOP4c"/>
    <property type="match status" value="1"/>
</dbReference>
<evidence type="ECO:0000256" key="1">
    <source>
        <dbReference type="ARBA" id="ARBA00000185"/>
    </source>
</evidence>
<evidence type="ECO:0000256" key="5">
    <source>
        <dbReference type="ARBA" id="ARBA00023136"/>
    </source>
</evidence>
<evidence type="ECO:0000256" key="4">
    <source>
        <dbReference type="ARBA" id="ARBA00023125"/>
    </source>
</evidence>
<dbReference type="PANTHER" id="PTHR43493:SF9">
    <property type="entry name" value="DNA TOPOISOMERASE 4 SUBUNIT A"/>
    <property type="match status" value="1"/>
</dbReference>
<evidence type="ECO:0000256" key="3">
    <source>
        <dbReference type="ARBA" id="ARBA00023029"/>
    </source>
</evidence>
<evidence type="ECO:0000256" key="7">
    <source>
        <dbReference type="HAMAP-Rule" id="MF_00937"/>
    </source>
</evidence>
<feature type="active site" description="O-(5'-phospho-DNA)-tyrosine intermediate" evidence="7 8">
    <location>
        <position position="122"/>
    </location>
</feature>
<keyword evidence="6 7" id="KW-0413">Isomerase</keyword>
<dbReference type="CDD" id="cd00187">
    <property type="entry name" value="TOP4c"/>
    <property type="match status" value="1"/>
</dbReference>
<dbReference type="SUPFAM" id="SSF101904">
    <property type="entry name" value="GyrA/ParC C-terminal domain-like"/>
    <property type="match status" value="1"/>
</dbReference>
<dbReference type="InterPro" id="IPR013757">
    <property type="entry name" value="Topo_IIA_A_a_sf"/>
</dbReference>
<evidence type="ECO:0000256" key="6">
    <source>
        <dbReference type="ARBA" id="ARBA00023235"/>
    </source>
</evidence>
<dbReference type="InterPro" id="IPR035516">
    <property type="entry name" value="Gyrase/topoIV_suA_C"/>
</dbReference>
<reference evidence="11" key="1">
    <citation type="journal article" date="2019" name="Int. J. Syst. Evol. Microbiol.">
        <title>The Global Catalogue of Microorganisms (GCM) 10K type strain sequencing project: providing services to taxonomists for standard genome sequencing and annotation.</title>
        <authorList>
            <consortium name="The Broad Institute Genomics Platform"/>
            <consortium name="The Broad Institute Genome Sequencing Center for Infectious Disease"/>
            <person name="Wu L."/>
            <person name="Ma J."/>
        </authorList>
    </citation>
    <scope>NUCLEOTIDE SEQUENCE [LARGE SCALE GENOMIC DNA]</scope>
    <source>
        <strain evidence="11">CCM 8897</strain>
    </source>
</reference>
<feature type="site" description="Interaction with DNA" evidence="7">
    <location>
        <position position="80"/>
    </location>
</feature>
<dbReference type="InterPro" id="IPR006691">
    <property type="entry name" value="GyrA/parC_rep"/>
</dbReference>
<protein>
    <recommendedName>
        <fullName evidence="7">DNA topoisomerase 4 subunit A</fullName>
        <ecNumber evidence="7">5.6.2.2</ecNumber>
    </recommendedName>
    <alternativeName>
        <fullName evidence="7">Topoisomerase IV subunit A</fullName>
    </alternativeName>
</protein>
<keyword evidence="2 7" id="KW-1003">Cell membrane</keyword>
<feature type="site" description="Interaction with DNA" evidence="7">
    <location>
        <position position="78"/>
    </location>
</feature>
<evidence type="ECO:0000313" key="10">
    <source>
        <dbReference type="EMBL" id="MFC6314948.1"/>
    </source>
</evidence>
<dbReference type="Gene3D" id="2.120.10.90">
    <property type="entry name" value="DNA gyrase/topoisomerase IV, subunit A, C-terminal"/>
    <property type="match status" value="1"/>
</dbReference>
<dbReference type="InterPro" id="IPR005741">
    <property type="entry name" value="TopoIV_A_Gpos"/>
</dbReference>
<comment type="subunit">
    <text evidence="7">Heterotetramer composed of ParC and ParE.</text>
</comment>
<dbReference type="PANTHER" id="PTHR43493">
    <property type="entry name" value="DNA GYRASE/TOPOISOMERASE SUBUNIT A"/>
    <property type="match status" value="1"/>
</dbReference>
<dbReference type="SUPFAM" id="SSF56719">
    <property type="entry name" value="Type II DNA topoisomerase"/>
    <property type="match status" value="1"/>
</dbReference>
<dbReference type="NCBIfam" id="TIGR01061">
    <property type="entry name" value="parC_Gpos"/>
    <property type="match status" value="1"/>
</dbReference>
<dbReference type="Gene3D" id="3.30.1360.40">
    <property type="match status" value="1"/>
</dbReference>
<name>A0ABW1UNN0_9LACO</name>
<dbReference type="HAMAP" id="MF_00937">
    <property type="entry name" value="ParC_type2"/>
    <property type="match status" value="1"/>
</dbReference>
<comment type="catalytic activity">
    <reaction evidence="1 7 8">
        <text>ATP-dependent breakage, passage and rejoining of double-stranded DNA.</text>
        <dbReference type="EC" id="5.6.2.2"/>
    </reaction>
</comment>
<sequence>MAEQPQKIEELSLEKVMGERFGRYSKYIIQERALPDIRDGLKPVQRRILYAMNLDGNTYDHEFRKSAKSVGNVMGNFHPHGDSSIYESMVRMSQDWKLRAPLIEMHGNNGSMDGDPPAAMRYTEARLSKISGELLRDIEKDTVNMVLNFDDTTEEPTVLPAHFPNLLVNGSSGISAGYATEIPPHNLGEVIDATIYLMAHPQATLADLMKFVPGPDFPTGGILQGVAGVKDAYQTGRGRVMLRAQTALETTRGQREQIVITELPYEVNKALLVKKIDELRILKKVDGISEVRDETDRTGLRIVVELKRNADGQGILNYLFKNTDLQISYNFNMVAIADLRPQQVGLQQALSAYVAHQREVVTKRTEFDLNKALKRQHIVEGLIRALSILDEVIRTIRASKNKGDAKENLVSAYQFTEAQAEAIVSLQLYRLTNTDVTALEAEHQQLSVAIAGYQKILAEATELDRVIRTELQTVKQAFATPRLTKIEAEVASLEIDTSVMVTAEDVMVLVSHDGYIKRSSLRSYQATGASDNGLKDEDFPIYAEPANTLEHLYIFTNLGRLMYRPVHELMDSKWKDTGQHLSQDVGLASNETVLAVFKFASLDHGGNFILTTSDGYIKQVSLSDLQPSRTYRSRPQNAITLKSAAAVVLAVDYLLPEQVPFAEVFSFTRQAYGLHFALSDVPVVGAKAAGVRSSSLKDDDTVAATLILNADQLAEQPILGILTQRGAYKQMSASELPLGNRARRGLLVLRELKSKPHRIVGVVLVATELTELQIQTSTAQFVTLQPSDYPIGDRYSNGSFVLDTDQVGAPTKILPILADPDADPDSAN</sequence>
<dbReference type="Pfam" id="PF00521">
    <property type="entry name" value="DNA_topoisoIV"/>
    <property type="match status" value="1"/>
</dbReference>
<dbReference type="InterPro" id="IPR050220">
    <property type="entry name" value="Type_II_DNA_Topoisomerases"/>
</dbReference>
<comment type="caution">
    <text evidence="10">The sequence shown here is derived from an EMBL/GenBank/DDBJ whole genome shotgun (WGS) entry which is preliminary data.</text>
</comment>
<feature type="site" description="Interaction with DNA" evidence="7">
    <location>
        <position position="91"/>
    </location>
</feature>
<dbReference type="PROSITE" id="PS52040">
    <property type="entry name" value="TOPO_IIA"/>
    <property type="match status" value="1"/>
</dbReference>
<evidence type="ECO:0000313" key="11">
    <source>
        <dbReference type="Proteomes" id="UP001596310"/>
    </source>
</evidence>
<gene>
    <name evidence="7 10" type="primary">parC</name>
    <name evidence="10" type="ORF">ACFQHW_05110</name>
</gene>
<dbReference type="Gene3D" id="3.90.199.10">
    <property type="entry name" value="Topoisomerase II, domain 5"/>
    <property type="match status" value="1"/>
</dbReference>
<feature type="site" description="Transition state stabilizer" evidence="7">
    <location>
        <position position="121"/>
    </location>
</feature>
<comment type="similarity">
    <text evidence="7">Belongs to the type II topoisomerase GyrA/ParC subunit family. ParC type 2 subfamily.</text>
</comment>
<feature type="site" description="Interaction with DNA" evidence="7">
    <location>
        <position position="42"/>
    </location>
</feature>
<evidence type="ECO:0000256" key="8">
    <source>
        <dbReference type="PROSITE-ProRule" id="PRU01384"/>
    </source>
</evidence>
<dbReference type="Proteomes" id="UP001596310">
    <property type="component" value="Unassembled WGS sequence"/>
</dbReference>
<keyword evidence="4 7" id="KW-0238">DNA-binding</keyword>
<evidence type="ECO:0000259" key="9">
    <source>
        <dbReference type="PROSITE" id="PS52040"/>
    </source>
</evidence>
<dbReference type="EMBL" id="JBHSSM010000015">
    <property type="protein sequence ID" value="MFC6314948.1"/>
    <property type="molecule type" value="Genomic_DNA"/>
</dbReference>
<proteinExistence type="inferred from homology"/>
<comment type="subcellular location">
    <subcellularLocation>
        <location evidence="7">Cell membrane</location>
        <topology evidence="7">Peripheral membrane protein</topology>
    </subcellularLocation>
</comment>
<keyword evidence="11" id="KW-1185">Reference proteome</keyword>
<comment type="function">
    <text evidence="7">Topoisomerase IV is essential for chromosome segregation. It relaxes supercoiled DNA. Performs the decatenation events required during the replication of a circular DNA molecule.</text>
</comment>
<keyword evidence="3 7" id="KW-0799">Topoisomerase</keyword>
<organism evidence="10 11">
    <name type="scientific">Lapidilactobacillus achengensis</name>
    <dbReference type="NCBI Taxonomy" id="2486000"/>
    <lineage>
        <taxon>Bacteria</taxon>
        <taxon>Bacillati</taxon>
        <taxon>Bacillota</taxon>
        <taxon>Bacilli</taxon>
        <taxon>Lactobacillales</taxon>
        <taxon>Lactobacillaceae</taxon>
        <taxon>Lapidilactobacillus</taxon>
    </lineage>
</organism>
<dbReference type="InterPro" id="IPR013758">
    <property type="entry name" value="Topo_IIA_A/C_ab"/>
</dbReference>
<dbReference type="InterPro" id="IPR013760">
    <property type="entry name" value="Topo_IIA-like_dom_sf"/>
</dbReference>
<accession>A0ABW1UNN0</accession>
<dbReference type="Gene3D" id="1.10.268.10">
    <property type="entry name" value="Topoisomerase, domain 3"/>
    <property type="match status" value="1"/>
</dbReference>
<keyword evidence="5 7" id="KW-0472">Membrane</keyword>
<dbReference type="RefSeq" id="WP_125595756.1">
    <property type="nucleotide sequence ID" value="NZ_JBHSSM010000015.1"/>
</dbReference>
<dbReference type="Pfam" id="PF03989">
    <property type="entry name" value="DNA_gyraseA_C"/>
    <property type="match status" value="5"/>
</dbReference>
<feature type="domain" description="Topo IIA-type catalytic" evidence="9">
    <location>
        <begin position="34"/>
        <end position="500"/>
    </location>
</feature>
<feature type="site" description="Interaction with DNA" evidence="7">
    <location>
        <position position="97"/>
    </location>
</feature>
<evidence type="ECO:0000256" key="2">
    <source>
        <dbReference type="ARBA" id="ARBA00022475"/>
    </source>
</evidence>
<dbReference type="InterPro" id="IPR002205">
    <property type="entry name" value="Topo_IIA_dom_A"/>
</dbReference>